<proteinExistence type="predicted"/>
<organism evidence="1 2">
    <name type="scientific">Sinocyclocheilus rhinocerous</name>
    <dbReference type="NCBI Taxonomy" id="307959"/>
    <lineage>
        <taxon>Eukaryota</taxon>
        <taxon>Metazoa</taxon>
        <taxon>Chordata</taxon>
        <taxon>Craniata</taxon>
        <taxon>Vertebrata</taxon>
        <taxon>Euteleostomi</taxon>
        <taxon>Actinopterygii</taxon>
        <taxon>Neopterygii</taxon>
        <taxon>Teleostei</taxon>
        <taxon>Ostariophysi</taxon>
        <taxon>Cypriniformes</taxon>
        <taxon>Cyprinidae</taxon>
        <taxon>Cyprininae</taxon>
        <taxon>Sinocyclocheilus</taxon>
    </lineage>
</organism>
<reference evidence="1" key="2">
    <citation type="submission" date="2025-09" db="UniProtKB">
        <authorList>
            <consortium name="Ensembl"/>
        </authorList>
    </citation>
    <scope>IDENTIFICATION</scope>
</reference>
<evidence type="ECO:0000313" key="1">
    <source>
        <dbReference type="Ensembl" id="ENSSRHP00000043132.1"/>
    </source>
</evidence>
<dbReference type="Ensembl" id="ENSSRHT00000044346.1">
    <property type="protein sequence ID" value="ENSSRHP00000043132.1"/>
    <property type="gene ID" value="ENSSRHG00000021830.1"/>
</dbReference>
<reference evidence="1" key="1">
    <citation type="submission" date="2025-08" db="UniProtKB">
        <authorList>
            <consortium name="Ensembl"/>
        </authorList>
    </citation>
    <scope>IDENTIFICATION</scope>
</reference>
<dbReference type="Proteomes" id="UP000472270">
    <property type="component" value="Unassembled WGS sequence"/>
</dbReference>
<sequence length="71" mass="8213">MQGSWHQIFKRCNDGKLSFEEFKAYFADGILTTDELHYFSQHLGEYLDVLSALEKLNVAVLKAMDKTKEVN</sequence>
<dbReference type="GO" id="GO:0042984">
    <property type="term" value="P:regulation of amyloid precursor protein biosynthetic process"/>
    <property type="evidence" value="ECO:0007669"/>
    <property type="project" value="TreeGrafter"/>
</dbReference>
<dbReference type="PANTHER" id="PTHR12178">
    <property type="entry name" value="EF-HAND DOMAIN-CONTAINING PROTEIN"/>
    <property type="match status" value="1"/>
</dbReference>
<dbReference type="GO" id="GO:0005783">
    <property type="term" value="C:endoplasmic reticulum"/>
    <property type="evidence" value="ECO:0007669"/>
    <property type="project" value="TreeGrafter"/>
</dbReference>
<protein>
    <recommendedName>
        <fullName evidence="3">EF-hand domain-containing protein</fullName>
    </recommendedName>
</protein>
<dbReference type="PANTHER" id="PTHR12178:SF3">
    <property type="entry name" value="N-TERMINAL EF-HAND CALCIUM-BINDING PROTEIN 3"/>
    <property type="match status" value="1"/>
</dbReference>
<dbReference type="AlphaFoldDB" id="A0A673IST5"/>
<name>A0A673IST5_9TELE</name>
<dbReference type="SUPFAM" id="SSF47473">
    <property type="entry name" value="EF-hand"/>
    <property type="match status" value="1"/>
</dbReference>
<dbReference type="InterPro" id="IPR011992">
    <property type="entry name" value="EF-hand-dom_pair"/>
</dbReference>
<keyword evidence="2" id="KW-1185">Reference proteome</keyword>
<accession>A0A673IST5</accession>
<evidence type="ECO:0008006" key="3">
    <source>
        <dbReference type="Google" id="ProtNLM"/>
    </source>
</evidence>
<dbReference type="GO" id="GO:0000137">
    <property type="term" value="C:Golgi cis cisterna"/>
    <property type="evidence" value="ECO:0007669"/>
    <property type="project" value="TreeGrafter"/>
</dbReference>
<dbReference type="InterPro" id="IPR039862">
    <property type="entry name" value="NECAB1/2/3"/>
</dbReference>
<evidence type="ECO:0000313" key="2">
    <source>
        <dbReference type="Proteomes" id="UP000472270"/>
    </source>
</evidence>